<comment type="caution">
    <text evidence="4">The sequence shown here is derived from an EMBL/GenBank/DDBJ whole genome shotgun (WGS) entry which is preliminary data.</text>
</comment>
<dbReference type="PROSITE" id="PS51782">
    <property type="entry name" value="LYSM"/>
    <property type="match status" value="1"/>
</dbReference>
<dbReference type="EMBL" id="JBHRSM010000023">
    <property type="protein sequence ID" value="MFC3087008.1"/>
    <property type="molecule type" value="Genomic_DNA"/>
</dbReference>
<feature type="region of interest" description="Disordered" evidence="1">
    <location>
        <begin position="151"/>
        <end position="175"/>
    </location>
</feature>
<dbReference type="PANTHER" id="PTHR34700:SF4">
    <property type="entry name" value="PHAGE-LIKE ELEMENT PBSX PROTEIN XKDP"/>
    <property type="match status" value="1"/>
</dbReference>
<dbReference type="Proteomes" id="UP001595445">
    <property type="component" value="Unassembled WGS sequence"/>
</dbReference>
<dbReference type="RefSeq" id="WP_242070098.1">
    <property type="nucleotide sequence ID" value="NZ_JAEACP010000006.1"/>
</dbReference>
<dbReference type="Pfam" id="PF01476">
    <property type="entry name" value="LysM"/>
    <property type="match status" value="1"/>
</dbReference>
<dbReference type="CDD" id="cd00118">
    <property type="entry name" value="LysM"/>
    <property type="match status" value="1"/>
</dbReference>
<evidence type="ECO:0000313" key="5">
    <source>
        <dbReference type="Proteomes" id="UP001595445"/>
    </source>
</evidence>
<dbReference type="PANTHER" id="PTHR34700">
    <property type="entry name" value="POTASSIUM BINDING PROTEIN KBP"/>
    <property type="match status" value="1"/>
</dbReference>
<name>A0ABV7DWR4_9RHOB</name>
<feature type="compositionally biased region" description="Low complexity" evidence="1">
    <location>
        <begin position="330"/>
        <end position="340"/>
    </location>
</feature>
<evidence type="ECO:0000259" key="3">
    <source>
        <dbReference type="PROSITE" id="PS51782"/>
    </source>
</evidence>
<accession>A0ABV7DWR4</accession>
<sequence>MSAWAGTAPGTRALILGGGGLLLAGAGYLGWQALRPDPAPAPAAVEIAAAPTPPPVAEPAPAPALPKIDVWRVAPDGGAVVSGLALAGAKVEVIVDGVAMAEGTAGASGEFALVFTLPPNPAPSLMWLSMTPEGSAAVASPQMVALGPIAGPAAPPAAPDAARAEPEAASLPGTAVETPVETAAGTVPETVPGTPAPEPAAEAGPPALLLSQDGAVVLQDPSGAPAAGGEVMIDTITYTPSGEVRVGGRAAPGAQLRIYLDNALQAELATPGTGLWLADLPGAAPGIYTLRVDQLDATGKVASRFETPFKRETLEALAAVAAPPAPPVEAPAGVTAETPPAESPPAEPQPAETLVAEPPPAEIPSAEAVPLPEPAEPAAATMTAEAVPVTVTVQPGFTLWGIAQERYGDGVLYVQVFEANRDKIRDPDLIYPGQVFSVPDAAVSP</sequence>
<keyword evidence="2" id="KW-0812">Transmembrane</keyword>
<evidence type="ECO:0000256" key="1">
    <source>
        <dbReference type="SAM" id="MobiDB-lite"/>
    </source>
</evidence>
<feature type="transmembrane region" description="Helical" evidence="2">
    <location>
        <begin position="12"/>
        <end position="31"/>
    </location>
</feature>
<keyword evidence="2" id="KW-0472">Membrane</keyword>
<feature type="region of interest" description="Disordered" evidence="1">
    <location>
        <begin position="320"/>
        <end position="357"/>
    </location>
</feature>
<dbReference type="InterPro" id="IPR018392">
    <property type="entry name" value="LysM"/>
</dbReference>
<gene>
    <name evidence="4" type="ORF">ACFOD6_13220</name>
</gene>
<protein>
    <submittedName>
        <fullName evidence="4">LysM peptidoglycan-binding domain-containing protein</fullName>
    </submittedName>
</protein>
<dbReference type="Gene3D" id="3.10.350.10">
    <property type="entry name" value="LysM domain"/>
    <property type="match status" value="1"/>
</dbReference>
<proteinExistence type="predicted"/>
<feature type="domain" description="LysM" evidence="3">
    <location>
        <begin position="389"/>
        <end position="438"/>
    </location>
</feature>
<keyword evidence="2" id="KW-1133">Transmembrane helix</keyword>
<dbReference type="InterPro" id="IPR052196">
    <property type="entry name" value="Bact_Kbp"/>
</dbReference>
<dbReference type="SMART" id="SM00257">
    <property type="entry name" value="LysM"/>
    <property type="match status" value="1"/>
</dbReference>
<evidence type="ECO:0000313" key="4">
    <source>
        <dbReference type="EMBL" id="MFC3087008.1"/>
    </source>
</evidence>
<organism evidence="4 5">
    <name type="scientific">Tabrizicola soli</name>
    <dbReference type="NCBI Taxonomy" id="2185115"/>
    <lineage>
        <taxon>Bacteria</taxon>
        <taxon>Pseudomonadati</taxon>
        <taxon>Pseudomonadota</taxon>
        <taxon>Alphaproteobacteria</taxon>
        <taxon>Rhodobacterales</taxon>
        <taxon>Paracoccaceae</taxon>
        <taxon>Tabrizicola</taxon>
    </lineage>
</organism>
<keyword evidence="5" id="KW-1185">Reference proteome</keyword>
<evidence type="ECO:0000256" key="2">
    <source>
        <dbReference type="SAM" id="Phobius"/>
    </source>
</evidence>
<dbReference type="InterPro" id="IPR036779">
    <property type="entry name" value="LysM_dom_sf"/>
</dbReference>
<reference evidence="5" key="1">
    <citation type="journal article" date="2019" name="Int. J. Syst. Evol. Microbiol.">
        <title>The Global Catalogue of Microorganisms (GCM) 10K type strain sequencing project: providing services to taxonomists for standard genome sequencing and annotation.</title>
        <authorList>
            <consortium name="The Broad Institute Genomics Platform"/>
            <consortium name="The Broad Institute Genome Sequencing Center for Infectious Disease"/>
            <person name="Wu L."/>
            <person name="Ma J."/>
        </authorList>
    </citation>
    <scope>NUCLEOTIDE SEQUENCE [LARGE SCALE GENOMIC DNA]</scope>
    <source>
        <strain evidence="5">KCTC 62102</strain>
    </source>
</reference>